<dbReference type="STRING" id="303698.A0A1V6T2F0"/>
<dbReference type="SUPFAM" id="SSF56601">
    <property type="entry name" value="beta-lactamase/transpeptidase-like"/>
    <property type="match status" value="1"/>
</dbReference>
<feature type="region of interest" description="Disordered" evidence="2">
    <location>
        <begin position="33"/>
        <end position="74"/>
    </location>
</feature>
<evidence type="ECO:0000259" key="3">
    <source>
        <dbReference type="Pfam" id="PF00144"/>
    </source>
</evidence>
<dbReference type="Pfam" id="PF00144">
    <property type="entry name" value="Beta-lactamase"/>
    <property type="match status" value="1"/>
</dbReference>
<organism evidence="4 5">
    <name type="scientific">Penicillium steckii</name>
    <dbReference type="NCBI Taxonomy" id="303698"/>
    <lineage>
        <taxon>Eukaryota</taxon>
        <taxon>Fungi</taxon>
        <taxon>Dikarya</taxon>
        <taxon>Ascomycota</taxon>
        <taxon>Pezizomycotina</taxon>
        <taxon>Eurotiomycetes</taxon>
        <taxon>Eurotiomycetidae</taxon>
        <taxon>Eurotiales</taxon>
        <taxon>Aspergillaceae</taxon>
        <taxon>Penicillium</taxon>
    </lineage>
</organism>
<accession>A0A1V6T2F0</accession>
<dbReference type="PANTHER" id="PTHR46825">
    <property type="entry name" value="D-ALANYL-D-ALANINE-CARBOXYPEPTIDASE/ENDOPEPTIDASE AMPH"/>
    <property type="match status" value="1"/>
</dbReference>
<dbReference type="InterPro" id="IPR050491">
    <property type="entry name" value="AmpC-like"/>
</dbReference>
<feature type="domain" description="Beta-lactamase-related" evidence="3">
    <location>
        <begin position="110"/>
        <end position="492"/>
    </location>
</feature>
<dbReference type="EMBL" id="MLKD01000013">
    <property type="protein sequence ID" value="OQE20535.1"/>
    <property type="molecule type" value="Genomic_DNA"/>
</dbReference>
<comment type="similarity">
    <text evidence="1">Belongs to the peptidase S12 family.</text>
</comment>
<dbReference type="AlphaFoldDB" id="A0A1V6T2F0"/>
<dbReference type="InterPro" id="IPR001466">
    <property type="entry name" value="Beta-lactam-related"/>
</dbReference>
<name>A0A1V6T2F0_9EURO</name>
<dbReference type="InterPro" id="IPR012338">
    <property type="entry name" value="Beta-lactam/transpept-like"/>
</dbReference>
<evidence type="ECO:0000313" key="4">
    <source>
        <dbReference type="EMBL" id="OQE20535.1"/>
    </source>
</evidence>
<reference evidence="5" key="1">
    <citation type="journal article" date="2017" name="Nat. Microbiol.">
        <title>Global analysis of biosynthetic gene clusters reveals vast potential of secondary metabolite production in Penicillium species.</title>
        <authorList>
            <person name="Nielsen J.C."/>
            <person name="Grijseels S."/>
            <person name="Prigent S."/>
            <person name="Ji B."/>
            <person name="Dainat J."/>
            <person name="Nielsen K.F."/>
            <person name="Frisvad J.C."/>
            <person name="Workman M."/>
            <person name="Nielsen J."/>
        </authorList>
    </citation>
    <scope>NUCLEOTIDE SEQUENCE [LARGE SCALE GENOMIC DNA]</scope>
    <source>
        <strain evidence="5">IBT 24891</strain>
    </source>
</reference>
<dbReference type="PANTHER" id="PTHR46825:SF14">
    <property type="entry name" value="BETA-LACTAMASE-RELATED DOMAIN-CONTAINING PROTEIN"/>
    <property type="match status" value="1"/>
</dbReference>
<comment type="caution">
    <text evidence="4">The sequence shown here is derived from an EMBL/GenBank/DDBJ whole genome shotgun (WGS) entry which is preliminary data.</text>
</comment>
<keyword evidence="5" id="KW-1185">Reference proteome</keyword>
<proteinExistence type="inferred from homology"/>
<dbReference type="OrthoDB" id="4343459at2759"/>
<evidence type="ECO:0000256" key="1">
    <source>
        <dbReference type="ARBA" id="ARBA00038215"/>
    </source>
</evidence>
<protein>
    <recommendedName>
        <fullName evidence="3">Beta-lactamase-related domain-containing protein</fullName>
    </recommendedName>
</protein>
<evidence type="ECO:0000313" key="5">
    <source>
        <dbReference type="Proteomes" id="UP000191285"/>
    </source>
</evidence>
<sequence length="659" mass="73300">MFFMGCHWGTAGSASGGGEAQPKDERVPWVYIGTGGSTSGGGEAQPKDERCPMIHWGSGSSTSGGGDAQPKNSRWPLIIGGSANAPAGEGIPLPNLRERLQGVLSQVELVRKLCQVPSISFGVLHKGEKFCHSIGHRDSEMIHKADADTIYMLGSCSKMLTSAAIGILVEAGQLNWQDPVKKYLPGFCPIGDPRIGQEADFIDLMRHSSGTAEVGRLCLGPNGSILVDEDKLLPLLNLMPTSDSKGQRFNREWSYNNIAYGIVSQVVESLTGERFNHFVKEKILKPLRMTRTVLKRADITADANVAASCIALKNGQFANLQSENWPCEHVSPLLAAAGIWSSVNDMLKWCDAVLSAERSELCQNAEVHNSVPSKTFKHESNVGNPLRQMNRVRRGYWTRPADDPSVSKSAAYCMGWVRMELPSSMLGAFSGNFLSREKGVQYHLKPEFMLGKSSDPLLAIGHSGGMPGSLTTIWTFPETESAVVVFCNGRALGDASDFVAQILIQELFDLKPKVDLIPWVKKETDLAHGYFRERLLDPWTKSRALDEPTRDLNLYVGEYEGFERNFTLQVIVENDGYLSVKFNRRESSTCKLLPFGQDVYSYFIPEFDSWIKRGYSVSKFEQTLLEFDFETKDQNIQVAKGLWWLWNPEEERTYFNRIV</sequence>
<gene>
    <name evidence="4" type="ORF">PENSTE_c013G00972</name>
</gene>
<feature type="compositionally biased region" description="Gly residues" evidence="2">
    <location>
        <begin position="33"/>
        <end position="43"/>
    </location>
</feature>
<evidence type="ECO:0000256" key="2">
    <source>
        <dbReference type="SAM" id="MobiDB-lite"/>
    </source>
</evidence>
<dbReference type="Proteomes" id="UP000191285">
    <property type="component" value="Unassembled WGS sequence"/>
</dbReference>
<dbReference type="Gene3D" id="3.40.710.10">
    <property type="entry name" value="DD-peptidase/beta-lactamase superfamily"/>
    <property type="match status" value="1"/>
</dbReference>